<dbReference type="KEGG" id="palw:PSAL_019150"/>
<dbReference type="PANTHER" id="PTHR35371">
    <property type="entry name" value="INNER MEMBRANE PROTEIN"/>
    <property type="match status" value="1"/>
</dbReference>
<keyword evidence="4" id="KW-0472">Membrane</keyword>
<sequence length="142" mass="15577">MTDLVSLPQEIRVLALAGLLQVLQIAAMAIPANLELGPGKTLSPRDPDRLGKPLMEQVRPITGRLHRAMSNHFEGLILFTLAVVTVTLSGNSSVFTQTCAWTYLAARILYVPAYAFGWMPWRSFIWLIGLLATALMILASLT</sequence>
<dbReference type="Proteomes" id="UP000283786">
    <property type="component" value="Chromosome"/>
</dbReference>
<protein>
    <submittedName>
        <fullName evidence="5">Uncharacterized protein</fullName>
    </submittedName>
</protein>
<keyword evidence="3" id="KW-1133">Transmembrane helix</keyword>
<evidence type="ECO:0000313" key="5">
    <source>
        <dbReference type="EMBL" id="QPM90676.1"/>
    </source>
</evidence>
<evidence type="ECO:0000256" key="2">
    <source>
        <dbReference type="ARBA" id="ARBA00022692"/>
    </source>
</evidence>
<proteinExistence type="predicted"/>
<dbReference type="InterPro" id="IPR001129">
    <property type="entry name" value="Membr-assoc_MAPEG"/>
</dbReference>
<evidence type="ECO:0000256" key="4">
    <source>
        <dbReference type="ARBA" id="ARBA00023136"/>
    </source>
</evidence>
<evidence type="ECO:0000256" key="3">
    <source>
        <dbReference type="ARBA" id="ARBA00022989"/>
    </source>
</evidence>
<dbReference type="InterPro" id="IPR023352">
    <property type="entry name" value="MAPEG-like_dom_sf"/>
</dbReference>
<dbReference type="Gene3D" id="1.20.120.550">
    <property type="entry name" value="Membrane associated eicosanoid/glutathione metabolism-like domain"/>
    <property type="match status" value="1"/>
</dbReference>
<gene>
    <name evidence="5" type="ORF">PSAL_019150</name>
</gene>
<dbReference type="GO" id="GO:0016020">
    <property type="term" value="C:membrane"/>
    <property type="evidence" value="ECO:0007669"/>
    <property type="project" value="UniProtKB-SubCell"/>
</dbReference>
<keyword evidence="6" id="KW-1185">Reference proteome</keyword>
<dbReference type="EMBL" id="CP060436">
    <property type="protein sequence ID" value="QPM90676.1"/>
    <property type="molecule type" value="Genomic_DNA"/>
</dbReference>
<reference evidence="5 6" key="1">
    <citation type="submission" date="2020-08" db="EMBL/GenBank/DDBJ databases">
        <title>Genome sequence of Rhodobacteraceae bacterium Lw-13e.</title>
        <authorList>
            <person name="Poehlein A."/>
            <person name="Wolter L."/>
            <person name="Daniel R."/>
            <person name="Brinkhoff T."/>
        </authorList>
    </citation>
    <scope>NUCLEOTIDE SEQUENCE [LARGE SCALE GENOMIC DNA]</scope>
    <source>
        <strain evidence="5 6">Lw-13e</strain>
    </source>
</reference>
<dbReference type="SUPFAM" id="SSF161084">
    <property type="entry name" value="MAPEG domain-like"/>
    <property type="match status" value="1"/>
</dbReference>
<name>A0A418SJU0_9RHOB</name>
<keyword evidence="2" id="KW-0812">Transmembrane</keyword>
<dbReference type="AlphaFoldDB" id="A0A418SJU0"/>
<evidence type="ECO:0000313" key="6">
    <source>
        <dbReference type="Proteomes" id="UP000283786"/>
    </source>
</evidence>
<dbReference type="PANTHER" id="PTHR35371:SF1">
    <property type="entry name" value="BLR7753 PROTEIN"/>
    <property type="match status" value="1"/>
</dbReference>
<comment type="subcellular location">
    <subcellularLocation>
        <location evidence="1">Membrane</location>
    </subcellularLocation>
</comment>
<accession>A0A418SJU0</accession>
<dbReference type="RefSeq" id="WP_119838182.1">
    <property type="nucleotide sequence ID" value="NZ_CP060436.1"/>
</dbReference>
<organism evidence="5 6">
    <name type="scientific">Pseudooceanicola algae</name>
    <dbReference type="NCBI Taxonomy" id="1537215"/>
    <lineage>
        <taxon>Bacteria</taxon>
        <taxon>Pseudomonadati</taxon>
        <taxon>Pseudomonadota</taxon>
        <taxon>Alphaproteobacteria</taxon>
        <taxon>Rhodobacterales</taxon>
        <taxon>Paracoccaceae</taxon>
        <taxon>Pseudooceanicola</taxon>
    </lineage>
</organism>
<evidence type="ECO:0000256" key="1">
    <source>
        <dbReference type="ARBA" id="ARBA00004370"/>
    </source>
</evidence>
<dbReference type="OrthoDB" id="7743618at2"/>
<dbReference type="Pfam" id="PF01124">
    <property type="entry name" value="MAPEG"/>
    <property type="match status" value="1"/>
</dbReference>